<proteinExistence type="inferred from homology"/>
<evidence type="ECO:0000256" key="4">
    <source>
        <dbReference type="ARBA" id="ARBA00022692"/>
    </source>
</evidence>
<keyword evidence="6 7" id="KW-0472">Membrane</keyword>
<feature type="domain" description="Type II secretion system protein GspF" evidence="8">
    <location>
        <begin position="78"/>
        <end position="201"/>
    </location>
</feature>
<keyword evidence="10" id="KW-1185">Reference proteome</keyword>
<comment type="subcellular location">
    <subcellularLocation>
        <location evidence="1">Cell membrane</location>
        <topology evidence="1">Multi-pass membrane protein</topology>
    </subcellularLocation>
</comment>
<feature type="transmembrane region" description="Helical" evidence="7">
    <location>
        <begin position="231"/>
        <end position="250"/>
    </location>
</feature>
<evidence type="ECO:0000256" key="7">
    <source>
        <dbReference type="SAM" id="Phobius"/>
    </source>
</evidence>
<evidence type="ECO:0000256" key="5">
    <source>
        <dbReference type="ARBA" id="ARBA00022989"/>
    </source>
</evidence>
<dbReference type="Pfam" id="PF00482">
    <property type="entry name" value="T2SSF"/>
    <property type="match status" value="2"/>
</dbReference>
<evidence type="ECO:0000313" key="9">
    <source>
        <dbReference type="EMBL" id="GHE99134.1"/>
    </source>
</evidence>
<dbReference type="EMBL" id="BNAH01000014">
    <property type="protein sequence ID" value="GHE99134.1"/>
    <property type="molecule type" value="Genomic_DNA"/>
</dbReference>
<feature type="transmembrane region" description="Helical" evidence="7">
    <location>
        <begin position="384"/>
        <end position="405"/>
    </location>
</feature>
<dbReference type="Gene3D" id="1.20.81.30">
    <property type="entry name" value="Type II secretion system (T2SS), domain F"/>
    <property type="match status" value="2"/>
</dbReference>
<dbReference type="PANTHER" id="PTHR30012:SF4">
    <property type="entry name" value="MSHA BIOGENESIS PROTEIN MSHG"/>
    <property type="match status" value="1"/>
</dbReference>
<name>A0ABQ3J170_9GAMM</name>
<keyword evidence="4 7" id="KW-0812">Transmembrane</keyword>
<keyword evidence="5 7" id="KW-1133">Transmembrane helix</keyword>
<comment type="caution">
    <text evidence="9">The sequence shown here is derived from an EMBL/GenBank/DDBJ whole genome shotgun (WGS) entry which is preliminary data.</text>
</comment>
<evidence type="ECO:0000256" key="6">
    <source>
        <dbReference type="ARBA" id="ARBA00023136"/>
    </source>
</evidence>
<dbReference type="PRINTS" id="PR00812">
    <property type="entry name" value="BCTERIALGSPF"/>
</dbReference>
<evidence type="ECO:0000256" key="2">
    <source>
        <dbReference type="ARBA" id="ARBA00005745"/>
    </source>
</evidence>
<evidence type="ECO:0000256" key="3">
    <source>
        <dbReference type="ARBA" id="ARBA00022475"/>
    </source>
</evidence>
<dbReference type="Proteomes" id="UP000626370">
    <property type="component" value="Unassembled WGS sequence"/>
</dbReference>
<accession>A0ABQ3J170</accession>
<protein>
    <submittedName>
        <fullName evidence="9">MSHA biogenesis protein MshG</fullName>
    </submittedName>
</protein>
<dbReference type="InterPro" id="IPR018076">
    <property type="entry name" value="T2SS_GspF_dom"/>
</dbReference>
<dbReference type="InterPro" id="IPR003004">
    <property type="entry name" value="GspF/PilC"/>
</dbReference>
<dbReference type="InterPro" id="IPR042094">
    <property type="entry name" value="T2SS_GspF_sf"/>
</dbReference>
<comment type="similarity">
    <text evidence="2">Belongs to the GSP F family.</text>
</comment>
<reference evidence="10" key="1">
    <citation type="journal article" date="2019" name="Int. J. Syst. Evol. Microbiol.">
        <title>The Global Catalogue of Microorganisms (GCM) 10K type strain sequencing project: providing services to taxonomists for standard genome sequencing and annotation.</title>
        <authorList>
            <consortium name="The Broad Institute Genomics Platform"/>
            <consortium name="The Broad Institute Genome Sequencing Center for Infectious Disease"/>
            <person name="Wu L."/>
            <person name="Ma J."/>
        </authorList>
    </citation>
    <scope>NUCLEOTIDE SEQUENCE [LARGE SCALE GENOMIC DNA]</scope>
    <source>
        <strain evidence="10">CGMCC 1.15922</strain>
    </source>
</reference>
<gene>
    <name evidence="9" type="ORF">GCM10011501_30850</name>
</gene>
<keyword evidence="3" id="KW-1003">Cell membrane</keyword>
<evidence type="ECO:0000313" key="10">
    <source>
        <dbReference type="Proteomes" id="UP000626370"/>
    </source>
</evidence>
<evidence type="ECO:0000259" key="8">
    <source>
        <dbReference type="Pfam" id="PF00482"/>
    </source>
</evidence>
<organism evidence="9 10">
    <name type="scientific">Thalassotalea profundi</name>
    <dbReference type="NCBI Taxonomy" id="2036687"/>
    <lineage>
        <taxon>Bacteria</taxon>
        <taxon>Pseudomonadati</taxon>
        <taxon>Pseudomonadota</taxon>
        <taxon>Gammaproteobacteria</taxon>
        <taxon>Alteromonadales</taxon>
        <taxon>Colwelliaceae</taxon>
        <taxon>Thalassotalea</taxon>
    </lineage>
</organism>
<feature type="transmembrane region" description="Helical" evidence="7">
    <location>
        <begin position="180"/>
        <end position="200"/>
    </location>
</feature>
<evidence type="ECO:0000256" key="1">
    <source>
        <dbReference type="ARBA" id="ARBA00004651"/>
    </source>
</evidence>
<sequence length="414" mass="45553">MMKAFNYVGRDAAGSQVKGAIEALNSNAVAEQLSRQRITPTAITEAKSTKSSAGDLANIDIGELLGFETIALDDLIVFCRQMYALVRSGVPILRAINGMAESTNAPKLKQALSEIATQLEGGYELSSALNRHPKLFSPLFVSLVHVGENTGNLDDAFAKLASYFEREQETRKRIKTALRYPSFVLIALAAAIVILNIWVIPTFADMFSKLGAELPWATKALITSSNFFLDYWPIMLVVTIGLYFGIRYYVRTPKGEHAWNRLKTKLPVVGSVIERSILSRFSHSFAIVLKAGVPMTSGLTLVSDAVDNSYMKKKILLMRTAIESGESLLRSAVASTMFTPLVLQMIAVGEETGRVDELLEEVGDYYEREVDYELSTLTARIEPILIAIVAGMVLILALGIFTPMWDMMSAFKGK</sequence>
<dbReference type="PANTHER" id="PTHR30012">
    <property type="entry name" value="GENERAL SECRETION PATHWAY PROTEIN"/>
    <property type="match status" value="1"/>
</dbReference>
<feature type="domain" description="Type II secretion system protein GspF" evidence="8">
    <location>
        <begin position="281"/>
        <end position="403"/>
    </location>
</feature>